<dbReference type="STRING" id="1612202.SAMN05421734_101382"/>
<organism evidence="5 6">
    <name type="scientific">Pelagirhabdus alkalitolerans</name>
    <dbReference type="NCBI Taxonomy" id="1612202"/>
    <lineage>
        <taxon>Bacteria</taxon>
        <taxon>Bacillati</taxon>
        <taxon>Bacillota</taxon>
        <taxon>Bacilli</taxon>
        <taxon>Bacillales</taxon>
        <taxon>Bacillaceae</taxon>
        <taxon>Pelagirhabdus</taxon>
    </lineage>
</organism>
<evidence type="ECO:0000256" key="1">
    <source>
        <dbReference type="ARBA" id="ARBA00023015"/>
    </source>
</evidence>
<keyword evidence="3" id="KW-0804">Transcription</keyword>
<dbReference type="InterPro" id="IPR003313">
    <property type="entry name" value="AraC-bd"/>
</dbReference>
<dbReference type="AlphaFoldDB" id="A0A1G6GSC8"/>
<dbReference type="GO" id="GO:0003700">
    <property type="term" value="F:DNA-binding transcription factor activity"/>
    <property type="evidence" value="ECO:0007669"/>
    <property type="project" value="InterPro"/>
</dbReference>
<proteinExistence type="predicted"/>
<dbReference type="PROSITE" id="PS00041">
    <property type="entry name" value="HTH_ARAC_FAMILY_1"/>
    <property type="match status" value="1"/>
</dbReference>
<evidence type="ECO:0000256" key="3">
    <source>
        <dbReference type="ARBA" id="ARBA00023163"/>
    </source>
</evidence>
<name>A0A1G6GSC8_9BACI</name>
<dbReference type="PROSITE" id="PS01124">
    <property type="entry name" value="HTH_ARAC_FAMILY_2"/>
    <property type="match status" value="1"/>
</dbReference>
<protein>
    <submittedName>
        <fullName evidence="5">AraC-type DNA-binding protein</fullName>
    </submittedName>
</protein>
<dbReference type="InterPro" id="IPR037923">
    <property type="entry name" value="HTH-like"/>
</dbReference>
<dbReference type="Gene3D" id="2.60.120.280">
    <property type="entry name" value="Regulatory protein AraC"/>
    <property type="match status" value="1"/>
</dbReference>
<dbReference type="PANTHER" id="PTHR43280">
    <property type="entry name" value="ARAC-FAMILY TRANSCRIPTIONAL REGULATOR"/>
    <property type="match status" value="1"/>
</dbReference>
<gene>
    <name evidence="5" type="ORF">SAMN05421734_101382</name>
</gene>
<keyword evidence="6" id="KW-1185">Reference proteome</keyword>
<dbReference type="EMBL" id="FMYI01000001">
    <property type="protein sequence ID" value="SDB84076.1"/>
    <property type="molecule type" value="Genomic_DNA"/>
</dbReference>
<dbReference type="CDD" id="cd06986">
    <property type="entry name" value="cupin_MmsR-like_N"/>
    <property type="match status" value="1"/>
</dbReference>
<dbReference type="PRINTS" id="PR00032">
    <property type="entry name" value="HTHARAC"/>
</dbReference>
<evidence type="ECO:0000313" key="6">
    <source>
        <dbReference type="Proteomes" id="UP000242949"/>
    </source>
</evidence>
<dbReference type="SUPFAM" id="SSF51215">
    <property type="entry name" value="Regulatory protein AraC"/>
    <property type="match status" value="1"/>
</dbReference>
<dbReference type="PANTHER" id="PTHR43280:SF30">
    <property type="entry name" value="MMSAB OPERON REGULATORY PROTEIN"/>
    <property type="match status" value="1"/>
</dbReference>
<keyword evidence="2 5" id="KW-0238">DNA-binding</keyword>
<dbReference type="InterPro" id="IPR020449">
    <property type="entry name" value="Tscrpt_reg_AraC-type_HTH"/>
</dbReference>
<dbReference type="SMART" id="SM00342">
    <property type="entry name" value="HTH_ARAC"/>
    <property type="match status" value="1"/>
</dbReference>
<dbReference type="Proteomes" id="UP000242949">
    <property type="component" value="Unassembled WGS sequence"/>
</dbReference>
<dbReference type="RefSeq" id="WP_090792409.1">
    <property type="nucleotide sequence ID" value="NZ_FMYI01000001.1"/>
</dbReference>
<evidence type="ECO:0000256" key="2">
    <source>
        <dbReference type="ARBA" id="ARBA00023125"/>
    </source>
</evidence>
<dbReference type="OrthoDB" id="9813413at2"/>
<dbReference type="Pfam" id="PF02311">
    <property type="entry name" value="AraC_binding"/>
    <property type="match status" value="1"/>
</dbReference>
<dbReference type="InterPro" id="IPR018060">
    <property type="entry name" value="HTH_AraC"/>
</dbReference>
<evidence type="ECO:0000313" key="5">
    <source>
        <dbReference type="EMBL" id="SDB84076.1"/>
    </source>
</evidence>
<dbReference type="GO" id="GO:0043565">
    <property type="term" value="F:sequence-specific DNA binding"/>
    <property type="evidence" value="ECO:0007669"/>
    <property type="project" value="InterPro"/>
</dbReference>
<evidence type="ECO:0000259" key="4">
    <source>
        <dbReference type="PROSITE" id="PS01124"/>
    </source>
</evidence>
<dbReference type="Pfam" id="PF12833">
    <property type="entry name" value="HTH_18"/>
    <property type="match status" value="1"/>
</dbReference>
<accession>A0A1G6GSC8</accession>
<keyword evidence="1" id="KW-0805">Transcription regulation</keyword>
<dbReference type="SUPFAM" id="SSF46689">
    <property type="entry name" value="Homeodomain-like"/>
    <property type="match status" value="2"/>
</dbReference>
<dbReference type="Gene3D" id="1.10.10.60">
    <property type="entry name" value="Homeodomain-like"/>
    <property type="match status" value="2"/>
</dbReference>
<sequence>MNEQHSLNKISDPHVHNQSGFISYGHKPANAHKWGPGVRDVYAMHYIIKGKGVFSTRKDTFHLEAGDSFIIFPYMEIYYYPDAEDPWEYVWVEFNGEEAMRLLEQTTLSIDRPIALKSPKCLKSLFEITENDPMKPFVKARCDAKLRMLLSYYMEYYPRKTHASQIDYVEQAKQFIHHHYWKNTLRVSDIVDAVNIERSYLFRLFKDATGLSISSYLTSYRVEQACELLSSSDLSIKSVAYSVGYKDPLYFSRVFKKTVSQTPSAYVTQVSHVNETTHTSQNLDNIE</sequence>
<dbReference type="InterPro" id="IPR018062">
    <property type="entry name" value="HTH_AraC-typ_CS"/>
</dbReference>
<dbReference type="InterPro" id="IPR009057">
    <property type="entry name" value="Homeodomain-like_sf"/>
</dbReference>
<feature type="domain" description="HTH araC/xylS-type" evidence="4">
    <location>
        <begin position="170"/>
        <end position="269"/>
    </location>
</feature>
<reference evidence="6" key="1">
    <citation type="submission" date="2016-09" db="EMBL/GenBank/DDBJ databases">
        <authorList>
            <person name="Varghese N."/>
            <person name="Submissions S."/>
        </authorList>
    </citation>
    <scope>NUCLEOTIDE SEQUENCE [LARGE SCALE GENOMIC DNA]</scope>
    <source>
        <strain evidence="6">S5</strain>
    </source>
</reference>